<feature type="domain" description="Histidine kinase" evidence="14">
    <location>
        <begin position="316"/>
        <end position="535"/>
    </location>
</feature>
<dbReference type="InterPro" id="IPR029016">
    <property type="entry name" value="GAF-like_dom_sf"/>
</dbReference>
<dbReference type="NCBIfam" id="TIGR00229">
    <property type="entry name" value="sensory_box"/>
    <property type="match status" value="1"/>
</dbReference>
<dbReference type="GO" id="GO:0005524">
    <property type="term" value="F:ATP binding"/>
    <property type="evidence" value="ECO:0007669"/>
    <property type="project" value="UniProtKB-KW"/>
</dbReference>
<dbReference type="PRINTS" id="PR00344">
    <property type="entry name" value="BCTRLSENSOR"/>
</dbReference>
<evidence type="ECO:0000256" key="2">
    <source>
        <dbReference type="ARBA" id="ARBA00004236"/>
    </source>
</evidence>
<dbReference type="PROSITE" id="PS50109">
    <property type="entry name" value="HIS_KIN"/>
    <property type="match status" value="1"/>
</dbReference>
<dbReference type="GO" id="GO:0006355">
    <property type="term" value="P:regulation of DNA-templated transcription"/>
    <property type="evidence" value="ECO:0007669"/>
    <property type="project" value="InterPro"/>
</dbReference>
<dbReference type="PANTHER" id="PTHR43047">
    <property type="entry name" value="TWO-COMPONENT HISTIDINE PROTEIN KINASE"/>
    <property type="match status" value="1"/>
</dbReference>
<evidence type="ECO:0000256" key="12">
    <source>
        <dbReference type="PROSITE-ProRule" id="PRU00169"/>
    </source>
</evidence>
<keyword evidence="5 12" id="KW-0597">Phosphoprotein</keyword>
<dbReference type="AlphaFoldDB" id="A0A2S5DGQ1"/>
<feature type="region of interest" description="Disordered" evidence="13">
    <location>
        <begin position="1"/>
        <end position="31"/>
    </location>
</feature>
<evidence type="ECO:0000256" key="13">
    <source>
        <dbReference type="SAM" id="MobiDB-lite"/>
    </source>
</evidence>
<dbReference type="SMART" id="SM00086">
    <property type="entry name" value="PAC"/>
    <property type="match status" value="1"/>
</dbReference>
<comment type="subcellular location">
    <subcellularLocation>
        <location evidence="2">Cell membrane</location>
    </subcellularLocation>
</comment>
<dbReference type="InterPro" id="IPR035965">
    <property type="entry name" value="PAS-like_dom_sf"/>
</dbReference>
<dbReference type="InterPro" id="IPR013767">
    <property type="entry name" value="PAS_fold"/>
</dbReference>
<dbReference type="InterPro" id="IPR036890">
    <property type="entry name" value="HATPase_C_sf"/>
</dbReference>
<dbReference type="Pfam" id="PF00512">
    <property type="entry name" value="HisKA"/>
    <property type="match status" value="1"/>
</dbReference>
<dbReference type="InterPro" id="IPR003661">
    <property type="entry name" value="HisK_dim/P_dom"/>
</dbReference>
<evidence type="ECO:0000259" key="16">
    <source>
        <dbReference type="PROSITE" id="PS50112"/>
    </source>
</evidence>
<dbReference type="EMBL" id="PQWB01000032">
    <property type="protein sequence ID" value="POZ62260.1"/>
    <property type="molecule type" value="Genomic_DNA"/>
</dbReference>
<dbReference type="InterPro" id="IPR004358">
    <property type="entry name" value="Sig_transdc_His_kin-like_C"/>
</dbReference>
<gene>
    <name evidence="18" type="ORF">C2I19_08815</name>
</gene>
<dbReference type="Gene3D" id="1.10.287.130">
    <property type="match status" value="1"/>
</dbReference>
<dbReference type="GO" id="GO:0005886">
    <property type="term" value="C:plasma membrane"/>
    <property type="evidence" value="ECO:0007669"/>
    <property type="project" value="UniProtKB-SubCell"/>
</dbReference>
<dbReference type="InterPro" id="IPR011006">
    <property type="entry name" value="CheY-like_superfamily"/>
</dbReference>
<organism evidence="18 19">
    <name type="scientific">Chromobacterium alticapitis</name>
    <dbReference type="NCBI Taxonomy" id="2073169"/>
    <lineage>
        <taxon>Bacteria</taxon>
        <taxon>Pseudomonadati</taxon>
        <taxon>Pseudomonadota</taxon>
        <taxon>Betaproteobacteria</taxon>
        <taxon>Neisseriales</taxon>
        <taxon>Chromobacteriaceae</taxon>
        <taxon>Chromobacterium</taxon>
    </lineage>
</organism>
<dbReference type="PANTHER" id="PTHR43047:SF72">
    <property type="entry name" value="OSMOSENSING HISTIDINE PROTEIN KINASE SLN1"/>
    <property type="match status" value="1"/>
</dbReference>
<evidence type="ECO:0000256" key="8">
    <source>
        <dbReference type="ARBA" id="ARBA00022777"/>
    </source>
</evidence>
<evidence type="ECO:0000256" key="4">
    <source>
        <dbReference type="ARBA" id="ARBA00022475"/>
    </source>
</evidence>
<dbReference type="FunFam" id="3.30.565.10:FF:000023">
    <property type="entry name" value="PAS domain-containing sensor histidine kinase"/>
    <property type="match status" value="1"/>
</dbReference>
<dbReference type="SMART" id="SM00388">
    <property type="entry name" value="HisKA"/>
    <property type="match status" value="1"/>
</dbReference>
<evidence type="ECO:0000256" key="11">
    <source>
        <dbReference type="ARBA" id="ARBA00023136"/>
    </source>
</evidence>
<dbReference type="InterPro" id="IPR036097">
    <property type="entry name" value="HisK_dim/P_sf"/>
</dbReference>
<dbReference type="InterPro" id="IPR000700">
    <property type="entry name" value="PAS-assoc_C"/>
</dbReference>
<dbReference type="SUPFAM" id="SSF47384">
    <property type="entry name" value="Homodimeric domain of signal transducing histidine kinase"/>
    <property type="match status" value="1"/>
</dbReference>
<evidence type="ECO:0000259" key="15">
    <source>
        <dbReference type="PROSITE" id="PS50110"/>
    </source>
</evidence>
<reference evidence="19" key="1">
    <citation type="submission" date="2018-02" db="EMBL/GenBank/DDBJ databases">
        <authorList>
            <person name="O'Hara-Hanley K."/>
            <person name="Soby S."/>
        </authorList>
    </citation>
    <scope>NUCLEOTIDE SEQUENCE [LARGE SCALE GENOMIC DNA]</scope>
    <source>
        <strain evidence="19">MWU14-2602</strain>
    </source>
</reference>
<keyword evidence="8" id="KW-0418">Kinase</keyword>
<feature type="domain" description="PAC" evidence="17">
    <location>
        <begin position="261"/>
        <end position="312"/>
    </location>
</feature>
<dbReference type="PROSITE" id="PS50110">
    <property type="entry name" value="RESPONSE_REGULATORY"/>
    <property type="match status" value="1"/>
</dbReference>
<evidence type="ECO:0000313" key="19">
    <source>
        <dbReference type="Proteomes" id="UP000237082"/>
    </source>
</evidence>
<dbReference type="CDD" id="cd00082">
    <property type="entry name" value="HisKA"/>
    <property type="match status" value="1"/>
</dbReference>
<evidence type="ECO:0000256" key="6">
    <source>
        <dbReference type="ARBA" id="ARBA00022679"/>
    </source>
</evidence>
<evidence type="ECO:0000259" key="14">
    <source>
        <dbReference type="PROSITE" id="PS50109"/>
    </source>
</evidence>
<dbReference type="SUPFAM" id="SSF55874">
    <property type="entry name" value="ATPase domain of HSP90 chaperone/DNA topoisomerase II/histidine kinase"/>
    <property type="match status" value="1"/>
</dbReference>
<comment type="caution">
    <text evidence="18">The sequence shown here is derived from an EMBL/GenBank/DDBJ whole genome shotgun (WGS) entry which is preliminary data.</text>
</comment>
<feature type="domain" description="PAS" evidence="16">
    <location>
        <begin position="194"/>
        <end position="239"/>
    </location>
</feature>
<dbReference type="InterPro" id="IPR003594">
    <property type="entry name" value="HATPase_dom"/>
</dbReference>
<keyword evidence="7" id="KW-0547">Nucleotide-binding</keyword>
<dbReference type="InterPro" id="IPR001789">
    <property type="entry name" value="Sig_transdc_resp-reg_receiver"/>
</dbReference>
<evidence type="ECO:0000256" key="5">
    <source>
        <dbReference type="ARBA" id="ARBA00022553"/>
    </source>
</evidence>
<dbReference type="CDD" id="cd00130">
    <property type="entry name" value="PAS"/>
    <property type="match status" value="1"/>
</dbReference>
<feature type="modified residue" description="4-aspartylphosphate" evidence="12">
    <location>
        <position position="592"/>
    </location>
</feature>
<keyword evidence="10" id="KW-0902">Two-component regulatory system</keyword>
<dbReference type="GO" id="GO:0009927">
    <property type="term" value="F:histidine phosphotransfer kinase activity"/>
    <property type="evidence" value="ECO:0007669"/>
    <property type="project" value="TreeGrafter"/>
</dbReference>
<dbReference type="PROSITE" id="PS50112">
    <property type="entry name" value="PAS"/>
    <property type="match status" value="1"/>
</dbReference>
<comment type="catalytic activity">
    <reaction evidence="1">
        <text>ATP + protein L-histidine = ADP + protein N-phospho-L-histidine.</text>
        <dbReference type="EC" id="2.7.13.3"/>
    </reaction>
</comment>
<protein>
    <recommendedName>
        <fullName evidence="3">histidine kinase</fullName>
        <ecNumber evidence="3">2.7.13.3</ecNumber>
    </recommendedName>
</protein>
<dbReference type="InterPro" id="IPR003018">
    <property type="entry name" value="GAF"/>
</dbReference>
<dbReference type="Proteomes" id="UP000237082">
    <property type="component" value="Unassembled WGS sequence"/>
</dbReference>
<evidence type="ECO:0000256" key="1">
    <source>
        <dbReference type="ARBA" id="ARBA00000085"/>
    </source>
</evidence>
<feature type="domain" description="Response regulatory" evidence="15">
    <location>
        <begin position="543"/>
        <end position="658"/>
    </location>
</feature>
<evidence type="ECO:0000256" key="10">
    <source>
        <dbReference type="ARBA" id="ARBA00023012"/>
    </source>
</evidence>
<evidence type="ECO:0000256" key="7">
    <source>
        <dbReference type="ARBA" id="ARBA00022741"/>
    </source>
</evidence>
<sequence>MFAAQPESILHGMTDKNAGTPMQTPDQPSNEDKRIAALHALNILDTPPEERFDRITRLAQHIMQVPIALVSFVDAGRQWFKSHQGLDARQTGRDISFCGHAILGSDIFCVADTHEDQRFLDNPLVTGNPHIRFYAGAPLDIGGGVRLGTLCAIDRVPRQPSPEQLSALRDLAALTVDMMLMQPAVDLIRQLHDSDARLRAVLDTAADGIITIDADGGMESANLAACRIFGYEMEEIVGQPIHGLIASPGPGPTEGLQFDDKTTEVTGRRRDGSAFPLELSIREMSLQEGRAMWVAVARDISERKRMENVKNEFISTVSHELRTPLTSIHGGLNLALGMAGDGLPPKMRQLLEIASRNCDRLILLANDILDLGKIESGHLAFDFDKIDISELVQQSVKCNEGYANQNGIALRVLNTLGGAHILGDQNRLLQVLSNILSNAVKFSPRQGVVEISVLPIQDRYRIKIHDEGRGIPESFRGEIFKRFSQADKSDTREKGGAGLGLNISKAIIERHHGALDYESTMGAGTTFFFDLAAAPAPQPAIGKALICESHAGDFDALRAALAEIGMESDCAYRGDIALELLRHQPYQAILIDLPQAESQALLENIIDAPLKSRAISILMSDHIEQTYLKSIRKDGLRIHWLPGHAAAPQLTQAILSILQNQTQSRRA</sequence>
<dbReference type="Gene3D" id="3.30.450.40">
    <property type="match status" value="1"/>
</dbReference>
<accession>A0A2S5DGQ1</accession>
<evidence type="ECO:0000313" key="18">
    <source>
        <dbReference type="EMBL" id="POZ62260.1"/>
    </source>
</evidence>
<dbReference type="InterPro" id="IPR005467">
    <property type="entry name" value="His_kinase_dom"/>
</dbReference>
<evidence type="ECO:0000259" key="17">
    <source>
        <dbReference type="PROSITE" id="PS50113"/>
    </source>
</evidence>
<dbReference type="SUPFAM" id="SSF55785">
    <property type="entry name" value="PYP-like sensor domain (PAS domain)"/>
    <property type="match status" value="1"/>
</dbReference>
<dbReference type="SUPFAM" id="SSF52172">
    <property type="entry name" value="CheY-like"/>
    <property type="match status" value="1"/>
</dbReference>
<dbReference type="InterPro" id="IPR001610">
    <property type="entry name" value="PAC"/>
</dbReference>
<dbReference type="GO" id="GO:0000155">
    <property type="term" value="F:phosphorelay sensor kinase activity"/>
    <property type="evidence" value="ECO:0007669"/>
    <property type="project" value="InterPro"/>
</dbReference>
<keyword evidence="9" id="KW-0067">ATP-binding</keyword>
<dbReference type="PROSITE" id="PS50113">
    <property type="entry name" value="PAC"/>
    <property type="match status" value="1"/>
</dbReference>
<keyword evidence="11" id="KW-0472">Membrane</keyword>
<dbReference type="EC" id="2.7.13.3" evidence="3"/>
<evidence type="ECO:0000256" key="9">
    <source>
        <dbReference type="ARBA" id="ARBA00022840"/>
    </source>
</evidence>
<dbReference type="SUPFAM" id="SSF55781">
    <property type="entry name" value="GAF domain-like"/>
    <property type="match status" value="1"/>
</dbReference>
<keyword evidence="19" id="KW-1185">Reference proteome</keyword>
<dbReference type="Pfam" id="PF00989">
    <property type="entry name" value="PAS"/>
    <property type="match status" value="1"/>
</dbReference>
<dbReference type="SMART" id="SM00091">
    <property type="entry name" value="PAS"/>
    <property type="match status" value="1"/>
</dbReference>
<proteinExistence type="predicted"/>
<dbReference type="Gene3D" id="3.40.50.2300">
    <property type="match status" value="1"/>
</dbReference>
<name>A0A2S5DGQ1_9NEIS</name>
<dbReference type="InterPro" id="IPR000014">
    <property type="entry name" value="PAS"/>
</dbReference>
<dbReference type="SMART" id="SM00387">
    <property type="entry name" value="HATPase_c"/>
    <property type="match status" value="1"/>
</dbReference>
<dbReference type="SMART" id="SM00065">
    <property type="entry name" value="GAF"/>
    <property type="match status" value="1"/>
</dbReference>
<dbReference type="Gene3D" id="3.30.565.10">
    <property type="entry name" value="Histidine kinase-like ATPase, C-terminal domain"/>
    <property type="match status" value="1"/>
</dbReference>
<keyword evidence="4" id="KW-1003">Cell membrane</keyword>
<dbReference type="Gene3D" id="3.30.450.20">
    <property type="entry name" value="PAS domain"/>
    <property type="match status" value="1"/>
</dbReference>
<dbReference type="Pfam" id="PF01590">
    <property type="entry name" value="GAF"/>
    <property type="match status" value="1"/>
</dbReference>
<keyword evidence="6" id="KW-0808">Transferase</keyword>
<evidence type="ECO:0000256" key="3">
    <source>
        <dbReference type="ARBA" id="ARBA00012438"/>
    </source>
</evidence>
<dbReference type="Pfam" id="PF02518">
    <property type="entry name" value="HATPase_c"/>
    <property type="match status" value="1"/>
</dbReference>